<accession>A0A2H4X247</accession>
<feature type="repeat" description="ANK" evidence="3">
    <location>
        <begin position="139"/>
        <end position="171"/>
    </location>
</feature>
<dbReference type="InterPro" id="IPR002110">
    <property type="entry name" value="Ankyrin_rpt"/>
</dbReference>
<dbReference type="EMBL" id="MF678796">
    <property type="protein sequence ID" value="AUD40138.1"/>
    <property type="molecule type" value="Genomic_DNA"/>
</dbReference>
<name>A0A2H4X247_9POXV</name>
<organism evidence="4 5">
    <name type="scientific">Flamingopox virus FGPVKD09</name>
    <dbReference type="NCBI Taxonomy" id="2059380"/>
    <lineage>
        <taxon>Viruses</taxon>
        <taxon>Varidnaviria</taxon>
        <taxon>Bamfordvirae</taxon>
        <taxon>Nucleocytoviricota</taxon>
        <taxon>Pokkesviricetes</taxon>
        <taxon>Chitovirales</taxon>
        <taxon>Poxviridae</taxon>
        <taxon>Chordopoxvirinae</taxon>
        <taxon>Avipoxvirus</taxon>
    </lineage>
</organism>
<evidence type="ECO:0000256" key="3">
    <source>
        <dbReference type="PROSITE-ProRule" id="PRU00023"/>
    </source>
</evidence>
<dbReference type="SMART" id="SM00248">
    <property type="entry name" value="ANK"/>
    <property type="match status" value="10"/>
</dbReference>
<dbReference type="Proteomes" id="UP000235762">
    <property type="component" value="Segment"/>
</dbReference>
<evidence type="ECO:0000256" key="2">
    <source>
        <dbReference type="ARBA" id="ARBA00023043"/>
    </source>
</evidence>
<gene>
    <name evidence="4" type="ORF">fgpv_033</name>
</gene>
<dbReference type="PROSITE" id="PS50297">
    <property type="entry name" value="ANK_REP_REGION"/>
    <property type="match status" value="3"/>
</dbReference>
<keyword evidence="1" id="KW-0677">Repeat</keyword>
<feature type="repeat" description="ANK" evidence="3">
    <location>
        <begin position="76"/>
        <end position="108"/>
    </location>
</feature>
<feature type="repeat" description="ANK" evidence="3">
    <location>
        <begin position="270"/>
        <end position="302"/>
    </location>
</feature>
<keyword evidence="2 3" id="KW-0040">ANK repeat</keyword>
<dbReference type="PANTHER" id="PTHR24198">
    <property type="entry name" value="ANKYRIN REPEAT AND PROTEIN KINASE DOMAIN-CONTAINING PROTEIN"/>
    <property type="match status" value="1"/>
</dbReference>
<evidence type="ECO:0000256" key="1">
    <source>
        <dbReference type="ARBA" id="ARBA00022737"/>
    </source>
</evidence>
<dbReference type="InterPro" id="IPR036770">
    <property type="entry name" value="Ankyrin_rpt-contain_sf"/>
</dbReference>
<protein>
    <submittedName>
        <fullName evidence="4">Ankyrin repeat family protein</fullName>
    </submittedName>
</protein>
<sequence length="411" mass="47413">MKTTIVDLHEPICIKLLEQAIEFKDYVIVRMILNQQGNINTYKHFNILRNAVLNHDHNLVNIFIDKRFNINIVDYVGYTLLRYAVEIDDINIAKILLDAGSIIDENDYRLLHSAIIHENKKMVELLCLHGFNINVEDDRGHTILYYTICNNNYDMVCFLLEKNADISIINKYSMLHFLATSNKYHKVMSVILDKGVDVNIINHVKAPIHIAVEHNNIYGSVLLINRNADVNIKELYGGRTSLHLAVKESNYEAAFVLINNRANVNSLDNVGNTPIFNAASLQDIRFMKLLLDNGADINIRNVFGETPVNIVIASGSKEVIQYTVSYLISLNVDNIPLNDFCVYKQNMNLIHRINYGLPRFYTEYIGYEYHLPYSVLNDDKPINYSKLQSTIFRNESKFLPYKKRYNNTSIQ</sequence>
<dbReference type="Pfam" id="PF12796">
    <property type="entry name" value="Ank_2"/>
    <property type="match status" value="2"/>
</dbReference>
<dbReference type="PANTHER" id="PTHR24198:SF165">
    <property type="entry name" value="ANKYRIN REPEAT-CONTAINING PROTEIN-RELATED"/>
    <property type="match status" value="1"/>
</dbReference>
<dbReference type="PROSITE" id="PS50088">
    <property type="entry name" value="ANK_REPEAT"/>
    <property type="match status" value="6"/>
</dbReference>
<evidence type="ECO:0000313" key="5">
    <source>
        <dbReference type="Proteomes" id="UP000235762"/>
    </source>
</evidence>
<feature type="repeat" description="ANK" evidence="3">
    <location>
        <begin position="237"/>
        <end position="269"/>
    </location>
</feature>
<dbReference type="SUPFAM" id="SSF48403">
    <property type="entry name" value="Ankyrin repeat"/>
    <property type="match status" value="1"/>
</dbReference>
<dbReference type="Gene3D" id="1.25.40.20">
    <property type="entry name" value="Ankyrin repeat-containing domain"/>
    <property type="match status" value="3"/>
</dbReference>
<keyword evidence="5" id="KW-1185">Reference proteome</keyword>
<dbReference type="PRINTS" id="PR01415">
    <property type="entry name" value="ANKYRIN"/>
</dbReference>
<feature type="repeat" description="ANK" evidence="3">
    <location>
        <begin position="106"/>
        <end position="138"/>
    </location>
</feature>
<reference evidence="4 5" key="1">
    <citation type="journal article" date="2017" name="BMC Genomics">
        <title>Comparative analysis of avian poxvirus genomes, including a novel poxvirus from lesser flamingos (Phoenicopterus minor), highlights the lack of conservation of the central region.</title>
        <authorList>
            <person name="Carulei O."/>
            <person name="Douglass N."/>
            <person name="Williamson A.L."/>
        </authorList>
    </citation>
    <scope>NUCLEOTIDE SEQUENCE [LARGE SCALE GENOMIC DNA]</scope>
    <source>
        <strain evidence="4">FGPVKD09</strain>
    </source>
</reference>
<proteinExistence type="predicted"/>
<feature type="repeat" description="ANK" evidence="3">
    <location>
        <begin position="170"/>
        <end position="203"/>
    </location>
</feature>
<evidence type="ECO:0000313" key="4">
    <source>
        <dbReference type="EMBL" id="AUD40138.1"/>
    </source>
</evidence>